<dbReference type="EMBL" id="DWYS01000007">
    <property type="protein sequence ID" value="HJB06324.1"/>
    <property type="molecule type" value="Genomic_DNA"/>
</dbReference>
<organism evidence="2 3">
    <name type="scientific">Candidatus Enterocloster faecavium</name>
    <dbReference type="NCBI Taxonomy" id="2838560"/>
    <lineage>
        <taxon>Bacteria</taxon>
        <taxon>Bacillati</taxon>
        <taxon>Bacillota</taxon>
        <taxon>Clostridia</taxon>
        <taxon>Lachnospirales</taxon>
        <taxon>Lachnospiraceae</taxon>
        <taxon>Enterocloster</taxon>
    </lineage>
</organism>
<name>A0A9D2L5F0_9FIRM</name>
<protein>
    <submittedName>
        <fullName evidence="2">Relaxase/mobilization nuclease domain-containing protein</fullName>
    </submittedName>
</protein>
<dbReference type="InterPro" id="IPR005094">
    <property type="entry name" value="Endonuclease_MobA/VirD2"/>
</dbReference>
<accession>A0A9D2L5F0</accession>
<proteinExistence type="predicted"/>
<gene>
    <name evidence="2" type="ORF">H9716_00445</name>
</gene>
<evidence type="ECO:0000259" key="1">
    <source>
        <dbReference type="Pfam" id="PF03432"/>
    </source>
</evidence>
<dbReference type="Pfam" id="PF03432">
    <property type="entry name" value="Relaxase"/>
    <property type="match status" value="1"/>
</dbReference>
<comment type="caution">
    <text evidence="2">The sequence shown here is derived from an EMBL/GenBank/DDBJ whole genome shotgun (WGS) entry which is preliminary data.</text>
</comment>
<sequence length="161" mass="18858">MELVKIVNGEYKNRDALSNVIHYITNPEKTEHYIGAIGVNPYDPQKMVDQMLLVKKVFGKEDGHRNVRHFIISFDKKDHITPEEAQWIAEDVAKFYSSRYQICYGVHLNTDDLHIHFALNTVSFIDGKLFSEGWMELERLKRYVNEVILKYRLIKSGDVLN</sequence>
<evidence type="ECO:0000313" key="2">
    <source>
        <dbReference type="EMBL" id="HJB06324.1"/>
    </source>
</evidence>
<reference evidence="2" key="1">
    <citation type="journal article" date="2021" name="PeerJ">
        <title>Extensive microbial diversity within the chicken gut microbiome revealed by metagenomics and culture.</title>
        <authorList>
            <person name="Gilroy R."/>
            <person name="Ravi A."/>
            <person name="Getino M."/>
            <person name="Pursley I."/>
            <person name="Horton D.L."/>
            <person name="Alikhan N.F."/>
            <person name="Baker D."/>
            <person name="Gharbi K."/>
            <person name="Hall N."/>
            <person name="Watson M."/>
            <person name="Adriaenssens E.M."/>
            <person name="Foster-Nyarko E."/>
            <person name="Jarju S."/>
            <person name="Secka A."/>
            <person name="Antonio M."/>
            <person name="Oren A."/>
            <person name="Chaudhuri R.R."/>
            <person name="La Ragione R."/>
            <person name="Hildebrand F."/>
            <person name="Pallen M.J."/>
        </authorList>
    </citation>
    <scope>NUCLEOTIDE SEQUENCE</scope>
    <source>
        <strain evidence="2">CHK188-4685</strain>
    </source>
</reference>
<dbReference type="Proteomes" id="UP000886804">
    <property type="component" value="Unassembled WGS sequence"/>
</dbReference>
<dbReference type="AlphaFoldDB" id="A0A9D2L5F0"/>
<feature type="domain" description="MobA/VirD2-like nuclease" evidence="1">
    <location>
        <begin position="23"/>
        <end position="153"/>
    </location>
</feature>
<evidence type="ECO:0000313" key="3">
    <source>
        <dbReference type="Proteomes" id="UP000886804"/>
    </source>
</evidence>
<reference evidence="2" key="2">
    <citation type="submission" date="2021-04" db="EMBL/GenBank/DDBJ databases">
        <authorList>
            <person name="Gilroy R."/>
        </authorList>
    </citation>
    <scope>NUCLEOTIDE SEQUENCE</scope>
    <source>
        <strain evidence="2">CHK188-4685</strain>
    </source>
</reference>